<feature type="compositionally biased region" description="Basic and acidic residues" evidence="12">
    <location>
        <begin position="300"/>
        <end position="318"/>
    </location>
</feature>
<dbReference type="Pfam" id="PF17921">
    <property type="entry name" value="Integrase_H2C2"/>
    <property type="match status" value="1"/>
</dbReference>
<evidence type="ECO:0000256" key="5">
    <source>
        <dbReference type="ARBA" id="ARBA00022759"/>
    </source>
</evidence>
<dbReference type="InterPro" id="IPR043502">
    <property type="entry name" value="DNA/RNA_pol_sf"/>
</dbReference>
<keyword evidence="4" id="KW-0540">Nuclease</keyword>
<dbReference type="InterPro" id="IPR001969">
    <property type="entry name" value="Aspartic_peptidase_AS"/>
</dbReference>
<dbReference type="Gene3D" id="1.10.340.70">
    <property type="match status" value="1"/>
</dbReference>
<organism evidence="15 16">
    <name type="scientific">Araneus ventricosus</name>
    <name type="common">Orbweaver spider</name>
    <name type="synonym">Epeira ventricosa</name>
    <dbReference type="NCBI Taxonomy" id="182803"/>
    <lineage>
        <taxon>Eukaryota</taxon>
        <taxon>Metazoa</taxon>
        <taxon>Ecdysozoa</taxon>
        <taxon>Arthropoda</taxon>
        <taxon>Chelicerata</taxon>
        <taxon>Arachnida</taxon>
        <taxon>Araneae</taxon>
        <taxon>Araneomorphae</taxon>
        <taxon>Entelegynae</taxon>
        <taxon>Araneoidea</taxon>
        <taxon>Araneidae</taxon>
        <taxon>Araneus</taxon>
    </lineage>
</organism>
<dbReference type="InterPro" id="IPR001584">
    <property type="entry name" value="Integrase_cat-core"/>
</dbReference>
<dbReference type="SUPFAM" id="SSF53098">
    <property type="entry name" value="Ribonuclease H-like"/>
    <property type="match status" value="1"/>
</dbReference>
<dbReference type="Proteomes" id="UP000499080">
    <property type="component" value="Unassembled WGS sequence"/>
</dbReference>
<dbReference type="Gene3D" id="3.10.20.370">
    <property type="match status" value="1"/>
</dbReference>
<evidence type="ECO:0000256" key="3">
    <source>
        <dbReference type="ARBA" id="ARBA00022695"/>
    </source>
</evidence>
<evidence type="ECO:0000259" key="14">
    <source>
        <dbReference type="PROSITE" id="PS50994"/>
    </source>
</evidence>
<keyword evidence="7" id="KW-0460">Magnesium</keyword>
<evidence type="ECO:0000256" key="10">
    <source>
        <dbReference type="ARBA" id="ARBA00023268"/>
    </source>
</evidence>
<dbReference type="InterPro" id="IPR043128">
    <property type="entry name" value="Rev_trsase/Diguanyl_cyclase"/>
</dbReference>
<keyword evidence="5" id="KW-0255">Endonuclease</keyword>
<keyword evidence="11" id="KW-0175">Coiled coil</keyword>
<name>A0A4Y2JEM1_ARAVE</name>
<dbReference type="PROSITE" id="PS50994">
    <property type="entry name" value="INTEGRASE"/>
    <property type="match status" value="1"/>
</dbReference>
<feature type="region of interest" description="Disordered" evidence="12">
    <location>
        <begin position="507"/>
        <end position="527"/>
    </location>
</feature>
<keyword evidence="3" id="KW-0548">Nucleotidyltransferase</keyword>
<dbReference type="InterPro" id="IPR041577">
    <property type="entry name" value="RT_RNaseH_2"/>
</dbReference>
<protein>
    <recommendedName>
        <fullName evidence="1">RNA-directed DNA polymerase</fullName>
        <ecNumber evidence="1">2.7.7.49</ecNumber>
    </recommendedName>
</protein>
<dbReference type="GO" id="GO:0042575">
    <property type="term" value="C:DNA polymerase complex"/>
    <property type="evidence" value="ECO:0007669"/>
    <property type="project" value="UniProtKB-ARBA"/>
</dbReference>
<evidence type="ECO:0000256" key="11">
    <source>
        <dbReference type="SAM" id="Coils"/>
    </source>
</evidence>
<dbReference type="PROSITE" id="PS00141">
    <property type="entry name" value="ASP_PROTEASE"/>
    <property type="match status" value="1"/>
</dbReference>
<evidence type="ECO:0000313" key="16">
    <source>
        <dbReference type="Proteomes" id="UP000499080"/>
    </source>
</evidence>
<dbReference type="FunFam" id="3.30.70.270:FF:000020">
    <property type="entry name" value="Transposon Tf2-6 polyprotein-like Protein"/>
    <property type="match status" value="1"/>
</dbReference>
<dbReference type="Pfam" id="PF00078">
    <property type="entry name" value="RVT_1"/>
    <property type="match status" value="1"/>
</dbReference>
<evidence type="ECO:0000256" key="12">
    <source>
        <dbReference type="SAM" id="MobiDB-lite"/>
    </source>
</evidence>
<evidence type="ECO:0000256" key="7">
    <source>
        <dbReference type="ARBA" id="ARBA00022842"/>
    </source>
</evidence>
<dbReference type="InterPro" id="IPR050951">
    <property type="entry name" value="Retrovirus_Pol_polyprotein"/>
</dbReference>
<dbReference type="InterPro" id="IPR000477">
    <property type="entry name" value="RT_dom"/>
</dbReference>
<keyword evidence="2" id="KW-0808">Transferase</keyword>
<dbReference type="InterPro" id="IPR012337">
    <property type="entry name" value="RNaseH-like_sf"/>
</dbReference>
<sequence length="1384" mass="157642">MLPFARKEELRVVAEEIGETATVEMKVAELREIILGSKAYKNDPESVNNFLSSIVEARKRKEEQSDNLEFEKIKLDKAKLEAQLELERISLEKAKIESVRMDPDASSASGNGNSFNCVENYIHTVRTVTLPIPKRAEGWNLFFASLERAFNTKNVPDEFKGEILLNLMGEKATNVLIYIKEGDVKDYKKVKDTVLREFEPTPLACLQNFQKAKRLQNETHVQFASRLATGWEQYCTLRDVKDLETLKELIVSDKLYQSLDQETSTHVNVKQERGWFRPLMLGKECDLFFTSKNRSFSEVHSDSQKYSSNEHKSREETRQFIPPHSRRDGPKFKSKDKETKKLDCYICGENHMARNCKKKYSKPDTKRKEAVVAKINSDFLKPDVNIHPLTRVTVSVGGKELDCILDSGTQVFVINSALLNNSKSFDYGKIMLTSAFGENVVARLIKSTITLPNKTSLNHPLECIIAVTDKLDVDALIPLSLYESLCSLNKEKVMHLVADKSECLDNRSHEETNENDSALSETMNDSDDSNFYSDATKLKQEQKECLSLETVRDQLTQSKGNFILIEGLIYHKDKILSEPVAQLVLPHSRVENVMKLAHESVFGGHMGVRKTKERIRYNFYWPNMSNDIADFVRTCMGCQLSRKDKISDRAPITPIARPELPFETVNIDLIGPIEPPSGRGHKYVLCLMDQMTRWPEAIPLRSLSAKATCDALLQIFSRTGIPNVIASDRGTNFTSSLTEEFVKRIGSSPRFSCPGYPASNGLVERWNGVLKNMLHHIIREDPRNWDHQIPFLLFAYREVPNTTTGVSPFRLMYGREARGPLANLKSSWAGEVHLPTNVTPSAVDYLQEMKIKMEKAAEKASLVAADKQKSYSEYFNKRSSVRAFNIGEQVLLLIPDSSNKLYARWTGPGEIVEHHPPHSYKVRLADGTVRHVHVNKIRKYHPRSLAVGVIFEEDHDFGEINPTPNILDVDSRELCEKINLNHLSDEQRNNLCGLLLRHNELFTGKMKVAKVGAHRIQLKPDSERKKPFVYHIPEALKDKVDEQIDELLALDLIEESDAEIAYPIVCVNKKDGSIRLCVDYCALNAVTVSDDFPMEEAVDLIQSIGKANVITTLDLLKGYWVIPMDLECKELTSFKTHRQQYQFKVMSFGLKNASATFQRVINRALSQYRNFSHAYIDDIAVYSENWEEHMIHLETILCKLRELNFAVNLKKCSFARSDVKYLGHVIGSGRHQPDPDKTNTIENLPQPQTKKELRSVLGLCNYYREYIPSYSDLVYPLTELTKKKVPDNIPWTKEHDLTFDRLKRALVEAPSLYTPRPDQPFIVHSDASQIGVAACLSQRAGEKCCPIAYASQKLTRCQQSWSTIEREAFAIVSCLKKFGFMDQK</sequence>
<evidence type="ECO:0000256" key="8">
    <source>
        <dbReference type="ARBA" id="ARBA00022908"/>
    </source>
</evidence>
<dbReference type="PROSITE" id="PS50878">
    <property type="entry name" value="RT_POL"/>
    <property type="match status" value="1"/>
</dbReference>
<dbReference type="Gene3D" id="3.30.70.270">
    <property type="match status" value="2"/>
</dbReference>
<dbReference type="EC" id="2.7.7.49" evidence="1"/>
<dbReference type="SUPFAM" id="SSF56672">
    <property type="entry name" value="DNA/RNA polymerases"/>
    <property type="match status" value="1"/>
</dbReference>
<dbReference type="GO" id="GO:0003964">
    <property type="term" value="F:RNA-directed DNA polymerase activity"/>
    <property type="evidence" value="ECO:0007669"/>
    <property type="project" value="UniProtKB-KW"/>
</dbReference>
<dbReference type="Pfam" id="PF17919">
    <property type="entry name" value="RT_RNaseH_2"/>
    <property type="match status" value="1"/>
</dbReference>
<reference evidence="15 16" key="1">
    <citation type="journal article" date="2019" name="Sci. Rep.">
        <title>Orb-weaving spider Araneus ventricosus genome elucidates the spidroin gene catalogue.</title>
        <authorList>
            <person name="Kono N."/>
            <person name="Nakamura H."/>
            <person name="Ohtoshi R."/>
            <person name="Moran D.A.P."/>
            <person name="Shinohara A."/>
            <person name="Yoshida Y."/>
            <person name="Fujiwara M."/>
            <person name="Mori M."/>
            <person name="Tomita M."/>
            <person name="Arakawa K."/>
        </authorList>
    </citation>
    <scope>NUCLEOTIDE SEQUENCE [LARGE SCALE GENOMIC DNA]</scope>
</reference>
<dbReference type="CDD" id="cd01647">
    <property type="entry name" value="RT_LTR"/>
    <property type="match status" value="1"/>
</dbReference>
<dbReference type="InterPro" id="IPR036397">
    <property type="entry name" value="RNaseH_sf"/>
</dbReference>
<dbReference type="GO" id="GO:0006508">
    <property type="term" value="P:proteolysis"/>
    <property type="evidence" value="ECO:0007669"/>
    <property type="project" value="InterPro"/>
</dbReference>
<dbReference type="PANTHER" id="PTHR37984">
    <property type="entry name" value="PROTEIN CBG26694"/>
    <property type="match status" value="1"/>
</dbReference>
<feature type="compositionally biased region" description="Basic and acidic residues" evidence="12">
    <location>
        <begin position="325"/>
        <end position="335"/>
    </location>
</feature>
<evidence type="ECO:0000259" key="13">
    <source>
        <dbReference type="PROSITE" id="PS50878"/>
    </source>
</evidence>
<evidence type="ECO:0000313" key="15">
    <source>
        <dbReference type="EMBL" id="GBM88374.1"/>
    </source>
</evidence>
<keyword evidence="8" id="KW-0229">DNA integration</keyword>
<dbReference type="GO" id="GO:0003676">
    <property type="term" value="F:nucleic acid binding"/>
    <property type="evidence" value="ECO:0007669"/>
    <property type="project" value="InterPro"/>
</dbReference>
<comment type="caution">
    <text evidence="15">The sequence shown here is derived from an EMBL/GenBank/DDBJ whole genome shotgun (WGS) entry which is preliminary data.</text>
</comment>
<evidence type="ECO:0000256" key="9">
    <source>
        <dbReference type="ARBA" id="ARBA00022918"/>
    </source>
</evidence>
<dbReference type="OrthoDB" id="6430750at2759"/>
<dbReference type="GO" id="GO:0015074">
    <property type="term" value="P:DNA integration"/>
    <property type="evidence" value="ECO:0007669"/>
    <property type="project" value="UniProtKB-KW"/>
</dbReference>
<evidence type="ECO:0000256" key="1">
    <source>
        <dbReference type="ARBA" id="ARBA00012493"/>
    </source>
</evidence>
<dbReference type="Pfam" id="PF00665">
    <property type="entry name" value="rve"/>
    <property type="match status" value="1"/>
</dbReference>
<dbReference type="FunFam" id="3.30.420.10:FF:000032">
    <property type="entry name" value="Retrovirus-related Pol polyprotein from transposon 297-like Protein"/>
    <property type="match status" value="1"/>
</dbReference>
<dbReference type="Gene3D" id="3.30.420.10">
    <property type="entry name" value="Ribonuclease H-like superfamily/Ribonuclease H"/>
    <property type="match status" value="1"/>
</dbReference>
<dbReference type="EMBL" id="BGPR01003457">
    <property type="protein sequence ID" value="GBM88374.1"/>
    <property type="molecule type" value="Genomic_DNA"/>
</dbReference>
<gene>
    <name evidence="15" type="primary">TY3B-G_456</name>
    <name evidence="15" type="ORF">AVEN_265905_1</name>
</gene>
<keyword evidence="6" id="KW-0378">Hydrolase</keyword>
<dbReference type="PANTHER" id="PTHR37984:SF5">
    <property type="entry name" value="PROTEIN NYNRIN-LIKE"/>
    <property type="match status" value="1"/>
</dbReference>
<evidence type="ECO:0000256" key="2">
    <source>
        <dbReference type="ARBA" id="ARBA00022679"/>
    </source>
</evidence>
<feature type="domain" description="Integrase catalytic" evidence="14">
    <location>
        <begin position="657"/>
        <end position="816"/>
    </location>
</feature>
<feature type="domain" description="Reverse transcriptase" evidence="13">
    <location>
        <begin position="1048"/>
        <end position="1226"/>
    </location>
</feature>
<dbReference type="FunFam" id="1.10.340.70:FF:000001">
    <property type="entry name" value="Retrovirus-related Pol polyprotein from transposon gypsy-like Protein"/>
    <property type="match status" value="1"/>
</dbReference>
<dbReference type="GO" id="GO:0004190">
    <property type="term" value="F:aspartic-type endopeptidase activity"/>
    <property type="evidence" value="ECO:0007669"/>
    <property type="project" value="InterPro"/>
</dbReference>
<dbReference type="InterPro" id="IPR041588">
    <property type="entry name" value="Integrase_H2C2"/>
</dbReference>
<keyword evidence="10" id="KW-0511">Multifunctional enzyme</keyword>
<dbReference type="GO" id="GO:0004519">
    <property type="term" value="F:endonuclease activity"/>
    <property type="evidence" value="ECO:0007669"/>
    <property type="project" value="UniProtKB-KW"/>
</dbReference>
<feature type="coiled-coil region" evidence="11">
    <location>
        <begin position="54"/>
        <end position="97"/>
    </location>
</feature>
<accession>A0A4Y2JEM1</accession>
<proteinExistence type="predicted"/>
<feature type="compositionally biased region" description="Polar residues" evidence="12">
    <location>
        <begin position="515"/>
        <end position="527"/>
    </location>
</feature>
<evidence type="ECO:0000256" key="6">
    <source>
        <dbReference type="ARBA" id="ARBA00022801"/>
    </source>
</evidence>
<feature type="region of interest" description="Disordered" evidence="12">
    <location>
        <begin position="300"/>
        <end position="335"/>
    </location>
</feature>
<dbReference type="Gene3D" id="3.10.10.10">
    <property type="entry name" value="HIV Type 1 Reverse Transcriptase, subunit A, domain 1"/>
    <property type="match status" value="1"/>
</dbReference>
<keyword evidence="9" id="KW-0695">RNA-directed DNA polymerase</keyword>
<keyword evidence="16" id="KW-1185">Reference proteome</keyword>
<evidence type="ECO:0000256" key="4">
    <source>
        <dbReference type="ARBA" id="ARBA00022722"/>
    </source>
</evidence>